<organism evidence="2 3">
    <name type="scientific">candidate division CSSED10-310 bacterium</name>
    <dbReference type="NCBI Taxonomy" id="2855610"/>
    <lineage>
        <taxon>Bacteria</taxon>
        <taxon>Bacteria division CSSED10-310</taxon>
    </lineage>
</organism>
<keyword evidence="2" id="KW-0067">ATP-binding</keyword>
<keyword evidence="2" id="KW-0547">Nucleotide-binding</keyword>
<feature type="domain" description="Histidine kinase/HSP90-like ATPase" evidence="1">
    <location>
        <begin position="29"/>
        <end position="142"/>
    </location>
</feature>
<accession>A0ABV6YVG8</accession>
<comment type="caution">
    <text evidence="2">The sequence shown here is derived from an EMBL/GenBank/DDBJ whole genome shotgun (WGS) entry which is preliminary data.</text>
</comment>
<protein>
    <submittedName>
        <fullName evidence="2">ATP-binding protein</fullName>
    </submittedName>
</protein>
<dbReference type="Gene3D" id="3.30.565.10">
    <property type="entry name" value="Histidine kinase-like ATPase, C-terminal domain"/>
    <property type="match status" value="1"/>
</dbReference>
<dbReference type="SUPFAM" id="SSF55874">
    <property type="entry name" value="ATPase domain of HSP90 chaperone/DNA topoisomerase II/histidine kinase"/>
    <property type="match status" value="1"/>
</dbReference>
<dbReference type="InterPro" id="IPR003594">
    <property type="entry name" value="HATPase_dom"/>
</dbReference>
<dbReference type="GO" id="GO:0005524">
    <property type="term" value="F:ATP binding"/>
    <property type="evidence" value="ECO:0007669"/>
    <property type="project" value="UniProtKB-KW"/>
</dbReference>
<dbReference type="EMBL" id="JBHPBY010000083">
    <property type="protein sequence ID" value="MFC1850204.1"/>
    <property type="molecule type" value="Genomic_DNA"/>
</dbReference>
<proteinExistence type="predicted"/>
<sequence>MNDLKNQIKVIAITQGSAPLGYAVEVKIIAQKIGFKTKGLSEIGIVVSELVTNVLKYANKGTLIIQHIIQPEKGIEIIVEDEGPGFDFPDKVLTDGFSEGQLLTDNQFLAPKKSLGCGLGAVQRLMSSLSIENKSNGGARVVTQKLLGTGNER</sequence>
<dbReference type="Proteomes" id="UP001594351">
    <property type="component" value="Unassembled WGS sequence"/>
</dbReference>
<gene>
    <name evidence="2" type="ORF">ACFL27_08440</name>
</gene>
<name>A0ABV6YVG8_UNCC1</name>
<dbReference type="Pfam" id="PF13581">
    <property type="entry name" value="HATPase_c_2"/>
    <property type="match status" value="1"/>
</dbReference>
<keyword evidence="3" id="KW-1185">Reference proteome</keyword>
<evidence type="ECO:0000259" key="1">
    <source>
        <dbReference type="Pfam" id="PF13581"/>
    </source>
</evidence>
<dbReference type="InterPro" id="IPR036890">
    <property type="entry name" value="HATPase_C_sf"/>
</dbReference>
<evidence type="ECO:0000313" key="2">
    <source>
        <dbReference type="EMBL" id="MFC1850204.1"/>
    </source>
</evidence>
<evidence type="ECO:0000313" key="3">
    <source>
        <dbReference type="Proteomes" id="UP001594351"/>
    </source>
</evidence>
<reference evidence="2 3" key="1">
    <citation type="submission" date="2024-09" db="EMBL/GenBank/DDBJ databases">
        <title>Laminarin stimulates single cell rates of sulfate reduction while oxygen inhibits transcriptomic activity in coastal marine sediment.</title>
        <authorList>
            <person name="Lindsay M."/>
            <person name="Orcutt B."/>
            <person name="Emerson D."/>
            <person name="Stepanauskas R."/>
            <person name="D'Angelo T."/>
        </authorList>
    </citation>
    <scope>NUCLEOTIDE SEQUENCE [LARGE SCALE GENOMIC DNA]</scope>
    <source>
        <strain evidence="2">SAG AM-311-K15</strain>
    </source>
</reference>